<gene>
    <name evidence="1" type="ORF">NTEN_LOCUS2744</name>
    <name evidence="2" type="ORF">NTEN_LOCUS2745</name>
</gene>
<evidence type="ECO:0000313" key="1">
    <source>
        <dbReference type="EMBL" id="CAA9996143.1"/>
    </source>
</evidence>
<organism evidence="1 3">
    <name type="scientific">Nesidiocoris tenuis</name>
    <dbReference type="NCBI Taxonomy" id="355587"/>
    <lineage>
        <taxon>Eukaryota</taxon>
        <taxon>Metazoa</taxon>
        <taxon>Ecdysozoa</taxon>
        <taxon>Arthropoda</taxon>
        <taxon>Hexapoda</taxon>
        <taxon>Insecta</taxon>
        <taxon>Pterygota</taxon>
        <taxon>Neoptera</taxon>
        <taxon>Paraneoptera</taxon>
        <taxon>Hemiptera</taxon>
        <taxon>Heteroptera</taxon>
        <taxon>Panheteroptera</taxon>
        <taxon>Cimicomorpha</taxon>
        <taxon>Miridae</taxon>
        <taxon>Dicyphina</taxon>
        <taxon>Nesidiocoris</taxon>
    </lineage>
</organism>
<accession>A0A6H5G1J3</accession>
<proteinExistence type="predicted"/>
<evidence type="ECO:0000313" key="3">
    <source>
        <dbReference type="Proteomes" id="UP000479000"/>
    </source>
</evidence>
<keyword evidence="3" id="KW-1185">Reference proteome</keyword>
<dbReference type="AlphaFoldDB" id="A0A6H5G1J3"/>
<dbReference type="EMBL" id="CADCXU010004426">
    <property type="protein sequence ID" value="CAA9996143.1"/>
    <property type="molecule type" value="Genomic_DNA"/>
</dbReference>
<reference evidence="1 3" key="1">
    <citation type="submission" date="2020-02" db="EMBL/GenBank/DDBJ databases">
        <authorList>
            <person name="Ferguson B K."/>
        </authorList>
    </citation>
    <scope>NUCLEOTIDE SEQUENCE [LARGE SCALE GENOMIC DNA]</scope>
</reference>
<dbReference type="EMBL" id="CADCXU010004429">
    <property type="protein sequence ID" value="CAA9996149.1"/>
    <property type="molecule type" value="Genomic_DNA"/>
</dbReference>
<name>A0A6H5G1J3_9HEMI</name>
<evidence type="ECO:0000313" key="2">
    <source>
        <dbReference type="EMBL" id="CAA9996149.1"/>
    </source>
</evidence>
<sequence length="67" mass="8067">MKSERQLEPASLMLSEQGLHLRRIHQPRQSGKSVKREHRKCYRRFKLNSFSKLNSYESLSQRHKQSN</sequence>
<protein>
    <submittedName>
        <fullName evidence="1">Uncharacterized protein</fullName>
    </submittedName>
</protein>
<dbReference type="Proteomes" id="UP000479000">
    <property type="component" value="Unassembled WGS sequence"/>
</dbReference>